<sequence length="475" mass="51909">MKRRLVPPLAALALCVLTSLAPASAADGGSGVGDPYYPDDGNSGYDVAQYDVRVVYDPARPDHLDGDTTVTARALEDLDRFHLDLTGFEVSSVTVDGVAARAVAREGAHELVVTPARRLRKGAPFSVRVRYAGKPVGEGWIPLTDGGVSVVGEPHAASAWYPANDHPSDKATFRLTATVPDGWTAVGNGRPGPVTSDGAGHRTFRWYEDRPLVTYASTLAVDRFTVHTDRLADGTPVINAIGPGTIVDAESEALQKKILDLFSARFGPYPFSSAGAIVTSQRAATAPELETQSRPTYDVGLFDVAMAHELAHQWFGDSVSFKDWRDGCLAECFASYAQWLWYEHQEGDDIDHDYYGPQVEEHRADPEFWRVPLYDPGAGRELDAALYERGPLMLHALRRTVGDDVFFRTLRQWQSAHRYGNASWPQFEALAGQVSHQDLRGFFAAWAHSTVIPPDRYLYPGGLSPAPPSAAHPHT</sequence>
<evidence type="ECO:0000259" key="15">
    <source>
        <dbReference type="Pfam" id="PF17900"/>
    </source>
</evidence>
<evidence type="ECO:0000256" key="12">
    <source>
        <dbReference type="ARBA" id="ARBA00031533"/>
    </source>
</evidence>
<evidence type="ECO:0000256" key="1">
    <source>
        <dbReference type="ARBA" id="ARBA00000098"/>
    </source>
</evidence>
<dbReference type="PANTHER" id="PTHR11533">
    <property type="entry name" value="PROTEASE M1 ZINC METALLOPROTEASE"/>
    <property type="match status" value="1"/>
</dbReference>
<evidence type="ECO:0000256" key="13">
    <source>
        <dbReference type="SAM" id="SignalP"/>
    </source>
</evidence>
<keyword evidence="13" id="KW-0732">Signal</keyword>
<feature type="signal peptide" evidence="13">
    <location>
        <begin position="1"/>
        <end position="25"/>
    </location>
</feature>
<dbReference type="InterPro" id="IPR014782">
    <property type="entry name" value="Peptidase_M1_dom"/>
</dbReference>
<protein>
    <recommendedName>
        <fullName evidence="5">Aminopeptidase N</fullName>
        <ecNumber evidence="4">3.4.11.2</ecNumber>
    </recommendedName>
    <alternativeName>
        <fullName evidence="11">Alanine aminopeptidase</fullName>
    </alternativeName>
    <alternativeName>
        <fullName evidence="12">Lysyl aminopeptidase</fullName>
    </alternativeName>
</protein>
<dbReference type="InterPro" id="IPR045357">
    <property type="entry name" value="Aminopeptidase_N-like_N"/>
</dbReference>
<evidence type="ECO:0000313" key="17">
    <source>
        <dbReference type="Proteomes" id="UP001595824"/>
    </source>
</evidence>
<dbReference type="EC" id="3.4.11.2" evidence="4"/>
<evidence type="ECO:0000256" key="10">
    <source>
        <dbReference type="ARBA" id="ARBA00023049"/>
    </source>
</evidence>
<dbReference type="Gene3D" id="2.60.40.1730">
    <property type="entry name" value="tricorn interacting facor f3 domain"/>
    <property type="match status" value="1"/>
</dbReference>
<feature type="chain" id="PRO_5046084962" description="Aminopeptidase N" evidence="13">
    <location>
        <begin position="26"/>
        <end position="475"/>
    </location>
</feature>
<dbReference type="PRINTS" id="PR00756">
    <property type="entry name" value="ALADIPTASE"/>
</dbReference>
<dbReference type="SUPFAM" id="SSF55486">
    <property type="entry name" value="Metalloproteases ('zincins'), catalytic domain"/>
    <property type="match status" value="1"/>
</dbReference>
<proteinExistence type="inferred from homology"/>
<evidence type="ECO:0000259" key="14">
    <source>
        <dbReference type="Pfam" id="PF01433"/>
    </source>
</evidence>
<comment type="caution">
    <text evidence="16">The sequence shown here is derived from an EMBL/GenBank/DDBJ whole genome shotgun (WGS) entry which is preliminary data.</text>
</comment>
<dbReference type="Gene3D" id="1.10.390.10">
    <property type="entry name" value="Neutral Protease Domain 2"/>
    <property type="match status" value="1"/>
</dbReference>
<dbReference type="InterPro" id="IPR042097">
    <property type="entry name" value="Aminopeptidase_N-like_N_sf"/>
</dbReference>
<dbReference type="PANTHER" id="PTHR11533:SF297">
    <property type="entry name" value="AMINOPEPTIDASE N"/>
    <property type="match status" value="1"/>
</dbReference>
<feature type="domain" description="Peptidase M1 membrane alanine aminopeptidase" evidence="14">
    <location>
        <begin position="306"/>
        <end position="446"/>
    </location>
</feature>
<evidence type="ECO:0000256" key="6">
    <source>
        <dbReference type="ARBA" id="ARBA00022670"/>
    </source>
</evidence>
<keyword evidence="17" id="KW-1185">Reference proteome</keyword>
<keyword evidence="16" id="KW-0031">Aminopeptidase</keyword>
<dbReference type="Proteomes" id="UP001595824">
    <property type="component" value="Unassembled WGS sequence"/>
</dbReference>
<evidence type="ECO:0000256" key="8">
    <source>
        <dbReference type="ARBA" id="ARBA00022801"/>
    </source>
</evidence>
<keyword evidence="7" id="KW-0479">Metal-binding</keyword>
<evidence type="ECO:0000256" key="9">
    <source>
        <dbReference type="ARBA" id="ARBA00022833"/>
    </source>
</evidence>
<organism evidence="16 17">
    <name type="scientific">Streptomyces andamanensis</name>
    <dbReference type="NCBI Taxonomy" id="1565035"/>
    <lineage>
        <taxon>Bacteria</taxon>
        <taxon>Bacillati</taxon>
        <taxon>Actinomycetota</taxon>
        <taxon>Actinomycetes</taxon>
        <taxon>Kitasatosporales</taxon>
        <taxon>Streptomycetaceae</taxon>
        <taxon>Streptomyces</taxon>
    </lineage>
</organism>
<dbReference type="CDD" id="cd09603">
    <property type="entry name" value="M1_APN_like"/>
    <property type="match status" value="1"/>
</dbReference>
<dbReference type="InterPro" id="IPR050344">
    <property type="entry name" value="Peptidase_M1_aminopeptidases"/>
</dbReference>
<dbReference type="Pfam" id="PF17900">
    <property type="entry name" value="Peptidase_M1_N"/>
    <property type="match status" value="1"/>
</dbReference>
<accession>A0ABV8TKB8</accession>
<comment type="cofactor">
    <cofactor evidence="2">
        <name>Zn(2+)</name>
        <dbReference type="ChEBI" id="CHEBI:29105"/>
    </cofactor>
</comment>
<dbReference type="Pfam" id="PF01433">
    <property type="entry name" value="Peptidase_M1"/>
    <property type="match status" value="1"/>
</dbReference>
<keyword evidence="10" id="KW-0482">Metalloprotease</keyword>
<keyword evidence="6" id="KW-0645">Protease</keyword>
<comment type="similarity">
    <text evidence="3">Belongs to the peptidase M1 family.</text>
</comment>
<dbReference type="InterPro" id="IPR027268">
    <property type="entry name" value="Peptidase_M4/M1_CTD_sf"/>
</dbReference>
<evidence type="ECO:0000256" key="7">
    <source>
        <dbReference type="ARBA" id="ARBA00022723"/>
    </source>
</evidence>
<reference evidence="17" key="1">
    <citation type="journal article" date="2019" name="Int. J. Syst. Evol. Microbiol.">
        <title>The Global Catalogue of Microorganisms (GCM) 10K type strain sequencing project: providing services to taxonomists for standard genome sequencing and annotation.</title>
        <authorList>
            <consortium name="The Broad Institute Genomics Platform"/>
            <consortium name="The Broad Institute Genome Sequencing Center for Infectious Disease"/>
            <person name="Wu L."/>
            <person name="Ma J."/>
        </authorList>
    </citation>
    <scope>NUCLEOTIDE SEQUENCE [LARGE SCALE GENOMIC DNA]</scope>
    <source>
        <strain evidence="17">PCU 347</strain>
    </source>
</reference>
<evidence type="ECO:0000256" key="3">
    <source>
        <dbReference type="ARBA" id="ARBA00010136"/>
    </source>
</evidence>
<evidence type="ECO:0000313" key="16">
    <source>
        <dbReference type="EMBL" id="MFC4331072.1"/>
    </source>
</evidence>
<dbReference type="InterPro" id="IPR001930">
    <property type="entry name" value="Peptidase_M1"/>
</dbReference>
<evidence type="ECO:0000256" key="2">
    <source>
        <dbReference type="ARBA" id="ARBA00001947"/>
    </source>
</evidence>
<evidence type="ECO:0000256" key="4">
    <source>
        <dbReference type="ARBA" id="ARBA00012564"/>
    </source>
</evidence>
<dbReference type="SUPFAM" id="SSF63737">
    <property type="entry name" value="Leukotriene A4 hydrolase N-terminal domain"/>
    <property type="match status" value="1"/>
</dbReference>
<evidence type="ECO:0000256" key="5">
    <source>
        <dbReference type="ARBA" id="ARBA00015611"/>
    </source>
</evidence>
<evidence type="ECO:0000256" key="11">
    <source>
        <dbReference type="ARBA" id="ARBA00029811"/>
    </source>
</evidence>
<feature type="domain" description="Aminopeptidase N-like N-terminal" evidence="15">
    <location>
        <begin position="49"/>
        <end position="215"/>
    </location>
</feature>
<comment type="catalytic activity">
    <reaction evidence="1">
        <text>Release of an N-terminal amino acid, Xaa-|-Yaa- from a peptide, amide or arylamide. Xaa is preferably Ala, but may be most amino acids including Pro (slow action). When a terminal hydrophobic residue is followed by a prolyl residue, the two may be released as an intact Xaa-Pro dipeptide.</text>
        <dbReference type="EC" id="3.4.11.2"/>
    </reaction>
</comment>
<name>A0ABV8TKB8_9ACTN</name>
<dbReference type="EMBL" id="JBHSDP010000024">
    <property type="protein sequence ID" value="MFC4331072.1"/>
    <property type="molecule type" value="Genomic_DNA"/>
</dbReference>
<dbReference type="RefSeq" id="WP_381742215.1">
    <property type="nucleotide sequence ID" value="NZ_JBHSDP010000024.1"/>
</dbReference>
<dbReference type="GO" id="GO:0004177">
    <property type="term" value="F:aminopeptidase activity"/>
    <property type="evidence" value="ECO:0007669"/>
    <property type="project" value="UniProtKB-KW"/>
</dbReference>
<keyword evidence="8 16" id="KW-0378">Hydrolase</keyword>
<gene>
    <name evidence="16" type="ORF">ACFPC0_25490</name>
</gene>
<keyword evidence="9" id="KW-0862">Zinc</keyword>